<dbReference type="Proteomes" id="UP001652661">
    <property type="component" value="Chromosome 3R"/>
</dbReference>
<feature type="region of interest" description="Disordered" evidence="1">
    <location>
        <begin position="40"/>
        <end position="63"/>
    </location>
</feature>
<feature type="compositionally biased region" description="Polar residues" evidence="1">
    <location>
        <begin position="43"/>
        <end position="55"/>
    </location>
</feature>
<accession>A0A6P4IUL1</accession>
<organism evidence="3 4">
    <name type="scientific">Drosophila kikkawai</name>
    <name type="common">Fruit fly</name>
    <dbReference type="NCBI Taxonomy" id="30033"/>
    <lineage>
        <taxon>Eukaryota</taxon>
        <taxon>Metazoa</taxon>
        <taxon>Ecdysozoa</taxon>
        <taxon>Arthropoda</taxon>
        <taxon>Hexapoda</taxon>
        <taxon>Insecta</taxon>
        <taxon>Pterygota</taxon>
        <taxon>Neoptera</taxon>
        <taxon>Endopterygota</taxon>
        <taxon>Diptera</taxon>
        <taxon>Brachycera</taxon>
        <taxon>Muscomorpha</taxon>
        <taxon>Ephydroidea</taxon>
        <taxon>Drosophilidae</taxon>
        <taxon>Drosophila</taxon>
        <taxon>Sophophora</taxon>
    </lineage>
</organism>
<evidence type="ECO:0000313" key="4">
    <source>
        <dbReference type="RefSeq" id="XP_017026556.1"/>
    </source>
</evidence>
<proteinExistence type="predicted"/>
<evidence type="ECO:0000256" key="1">
    <source>
        <dbReference type="SAM" id="MobiDB-lite"/>
    </source>
</evidence>
<protein>
    <submittedName>
        <fullName evidence="4">Uncharacterized protein</fullName>
    </submittedName>
</protein>
<dbReference type="RefSeq" id="XP_017026556.1">
    <property type="nucleotide sequence ID" value="XM_017171067.2"/>
</dbReference>
<feature type="chain" id="PRO_5028326250" evidence="2">
    <location>
        <begin position="23"/>
        <end position="95"/>
    </location>
</feature>
<evidence type="ECO:0000313" key="3">
    <source>
        <dbReference type="Proteomes" id="UP001652661"/>
    </source>
</evidence>
<reference evidence="4" key="1">
    <citation type="submission" date="2025-08" db="UniProtKB">
        <authorList>
            <consortium name="RefSeq"/>
        </authorList>
    </citation>
    <scope>IDENTIFICATION</scope>
    <source>
        <strain evidence="4">14028-0561.14</strain>
        <tissue evidence="4">Whole fly</tissue>
    </source>
</reference>
<keyword evidence="3" id="KW-1185">Reference proteome</keyword>
<dbReference type="GeneID" id="108077652"/>
<keyword evidence="2" id="KW-0732">Signal</keyword>
<dbReference type="OrthoDB" id="7863498at2759"/>
<feature type="signal peptide" evidence="2">
    <location>
        <begin position="1"/>
        <end position="22"/>
    </location>
</feature>
<sequence length="95" mass="10691">MTFISLTFVALLAFGSLVITQAEEECGAYNSDLWKEGMEASEGTCSRRPTQNVVEDSQEEGEENTKVAGSSFFDIIQTVINFVWMIFKWYTNMNG</sequence>
<name>A0A6P4IUL1_DROKI</name>
<gene>
    <name evidence="4" type="primary">LOC108077652</name>
</gene>
<evidence type="ECO:0000256" key="2">
    <source>
        <dbReference type="SAM" id="SignalP"/>
    </source>
</evidence>
<dbReference type="AlphaFoldDB" id="A0A6P4IUL1"/>